<comment type="caution">
    <text evidence="2">The sequence shown here is derived from an EMBL/GenBank/DDBJ whole genome shotgun (WGS) entry which is preliminary data.</text>
</comment>
<dbReference type="EMBL" id="LXQA010063744">
    <property type="protein sequence ID" value="MCI06978.1"/>
    <property type="molecule type" value="Genomic_DNA"/>
</dbReference>
<proteinExistence type="predicted"/>
<evidence type="ECO:0000256" key="1">
    <source>
        <dbReference type="SAM" id="MobiDB-lite"/>
    </source>
</evidence>
<organism evidence="2 3">
    <name type="scientific">Trifolium medium</name>
    <dbReference type="NCBI Taxonomy" id="97028"/>
    <lineage>
        <taxon>Eukaryota</taxon>
        <taxon>Viridiplantae</taxon>
        <taxon>Streptophyta</taxon>
        <taxon>Embryophyta</taxon>
        <taxon>Tracheophyta</taxon>
        <taxon>Spermatophyta</taxon>
        <taxon>Magnoliopsida</taxon>
        <taxon>eudicotyledons</taxon>
        <taxon>Gunneridae</taxon>
        <taxon>Pentapetalae</taxon>
        <taxon>rosids</taxon>
        <taxon>fabids</taxon>
        <taxon>Fabales</taxon>
        <taxon>Fabaceae</taxon>
        <taxon>Papilionoideae</taxon>
        <taxon>50 kb inversion clade</taxon>
        <taxon>NPAAA clade</taxon>
        <taxon>Hologalegina</taxon>
        <taxon>IRL clade</taxon>
        <taxon>Trifolieae</taxon>
        <taxon>Trifolium</taxon>
    </lineage>
</organism>
<accession>A0A392P4M0</accession>
<feature type="non-terminal residue" evidence="2">
    <location>
        <position position="156"/>
    </location>
</feature>
<name>A0A392P4M0_9FABA</name>
<feature type="compositionally biased region" description="Basic and acidic residues" evidence="1">
    <location>
        <begin position="127"/>
        <end position="156"/>
    </location>
</feature>
<dbReference type="AlphaFoldDB" id="A0A392P4M0"/>
<dbReference type="Proteomes" id="UP000265520">
    <property type="component" value="Unassembled WGS sequence"/>
</dbReference>
<feature type="region of interest" description="Disordered" evidence="1">
    <location>
        <begin position="126"/>
        <end position="156"/>
    </location>
</feature>
<evidence type="ECO:0000313" key="2">
    <source>
        <dbReference type="EMBL" id="MCI06978.1"/>
    </source>
</evidence>
<sequence>MSPPSCLPKSEKTLEEEVRIAEEELERARSLRNRHTVVYEEANQRIREYDDQFYHAQQLLKKKRELLVQELDKKKRESLEAQKKLEAELATKKKELVSKMKQDSDAKKKQFQAQLKEQELLLAKKRKEMETKMNKETDAKKNEVQAQLKEEELRLA</sequence>
<keyword evidence="3" id="KW-1185">Reference proteome</keyword>
<protein>
    <submittedName>
        <fullName evidence="2">Uncharacterized protein</fullName>
    </submittedName>
</protein>
<reference evidence="2 3" key="1">
    <citation type="journal article" date="2018" name="Front. Plant Sci.">
        <title>Red Clover (Trifolium pratense) and Zigzag Clover (T. medium) - A Picture of Genomic Similarities and Differences.</title>
        <authorList>
            <person name="Dluhosova J."/>
            <person name="Istvanek J."/>
            <person name="Nedelnik J."/>
            <person name="Repkova J."/>
        </authorList>
    </citation>
    <scope>NUCLEOTIDE SEQUENCE [LARGE SCALE GENOMIC DNA]</scope>
    <source>
        <strain evidence="3">cv. 10/8</strain>
        <tissue evidence="2">Leaf</tissue>
    </source>
</reference>
<evidence type="ECO:0000313" key="3">
    <source>
        <dbReference type="Proteomes" id="UP000265520"/>
    </source>
</evidence>